<name>A0ABP5MUV6_9MICO</name>
<evidence type="ECO:0000256" key="1">
    <source>
        <dbReference type="SAM" id="MobiDB-lite"/>
    </source>
</evidence>
<protein>
    <recommendedName>
        <fullName evidence="5">Copper chaperone PCu(A)C</fullName>
    </recommendedName>
</protein>
<dbReference type="InterPro" id="IPR007410">
    <property type="entry name" value="LpqE-like"/>
</dbReference>
<dbReference type="InterPro" id="IPR036182">
    <property type="entry name" value="PCuAC_sf"/>
</dbReference>
<dbReference type="InterPro" id="IPR058248">
    <property type="entry name" value="Lxx211020-like"/>
</dbReference>
<comment type="caution">
    <text evidence="3">The sequence shown here is derived from an EMBL/GenBank/DDBJ whole genome shotgun (WGS) entry which is preliminary data.</text>
</comment>
<reference evidence="4" key="1">
    <citation type="journal article" date="2019" name="Int. J. Syst. Evol. Microbiol.">
        <title>The Global Catalogue of Microorganisms (GCM) 10K type strain sequencing project: providing services to taxonomists for standard genome sequencing and annotation.</title>
        <authorList>
            <consortium name="The Broad Institute Genomics Platform"/>
            <consortium name="The Broad Institute Genome Sequencing Center for Infectious Disease"/>
            <person name="Wu L."/>
            <person name="Ma J."/>
        </authorList>
    </citation>
    <scope>NUCLEOTIDE SEQUENCE [LARGE SCALE GENOMIC DNA]</scope>
    <source>
        <strain evidence="4">JCM 16026</strain>
    </source>
</reference>
<dbReference type="SUPFAM" id="SSF110087">
    <property type="entry name" value="DR1885-like metal-binding protein"/>
    <property type="match status" value="1"/>
</dbReference>
<feature type="signal peptide" evidence="2">
    <location>
        <begin position="1"/>
        <end position="30"/>
    </location>
</feature>
<dbReference type="Proteomes" id="UP001501599">
    <property type="component" value="Unassembled WGS sequence"/>
</dbReference>
<dbReference type="PANTHER" id="PTHR36302">
    <property type="entry name" value="BLR7088 PROTEIN"/>
    <property type="match status" value="1"/>
</dbReference>
<gene>
    <name evidence="3" type="ORF">GCM10009846_30770</name>
</gene>
<sequence>MRTITTRRAGALAIALAAASALVACSTADAPGPDASTAPQADSVVVADAWIKAAEDGMTAAFGTIANEGDEAVRIVAVESTAATAMELHETVEDDSGQMIMREVDGFDIAPGASMALEPGGDHLMVMGTTASIVAGDDVVMTLTFDDGSTLDVTATARDYSGANETYEGGDMGEMDHGDMDHGDMGMDHGDMQGADDAHGTDR</sequence>
<feature type="region of interest" description="Disordered" evidence="1">
    <location>
        <begin position="162"/>
        <end position="203"/>
    </location>
</feature>
<evidence type="ECO:0008006" key="5">
    <source>
        <dbReference type="Google" id="ProtNLM"/>
    </source>
</evidence>
<organism evidence="3 4">
    <name type="scientific">Agrococcus versicolor</name>
    <dbReference type="NCBI Taxonomy" id="501482"/>
    <lineage>
        <taxon>Bacteria</taxon>
        <taxon>Bacillati</taxon>
        <taxon>Actinomycetota</taxon>
        <taxon>Actinomycetes</taxon>
        <taxon>Micrococcales</taxon>
        <taxon>Microbacteriaceae</taxon>
        <taxon>Agrococcus</taxon>
    </lineage>
</organism>
<keyword evidence="4" id="KW-1185">Reference proteome</keyword>
<dbReference type="PANTHER" id="PTHR36302:SF1">
    <property type="entry name" value="COPPER CHAPERONE PCU(A)C"/>
    <property type="match status" value="1"/>
</dbReference>
<dbReference type="PROSITE" id="PS51257">
    <property type="entry name" value="PROKAR_LIPOPROTEIN"/>
    <property type="match status" value="1"/>
</dbReference>
<keyword evidence="2" id="KW-0732">Signal</keyword>
<dbReference type="Pfam" id="PF04314">
    <property type="entry name" value="PCuAC"/>
    <property type="match status" value="1"/>
</dbReference>
<feature type="chain" id="PRO_5045675206" description="Copper chaperone PCu(A)C" evidence="2">
    <location>
        <begin position="31"/>
        <end position="203"/>
    </location>
</feature>
<dbReference type="EMBL" id="BAAAQT010000008">
    <property type="protein sequence ID" value="GAA2176546.1"/>
    <property type="molecule type" value="Genomic_DNA"/>
</dbReference>
<proteinExistence type="predicted"/>
<evidence type="ECO:0000256" key="2">
    <source>
        <dbReference type="SAM" id="SignalP"/>
    </source>
</evidence>
<evidence type="ECO:0000313" key="3">
    <source>
        <dbReference type="EMBL" id="GAA2176546.1"/>
    </source>
</evidence>
<accession>A0ABP5MUV6</accession>
<feature type="compositionally biased region" description="Basic and acidic residues" evidence="1">
    <location>
        <begin position="174"/>
        <end position="203"/>
    </location>
</feature>
<dbReference type="Gene3D" id="2.60.40.1890">
    <property type="entry name" value="PCu(A)C copper chaperone"/>
    <property type="match status" value="1"/>
</dbReference>
<evidence type="ECO:0000313" key="4">
    <source>
        <dbReference type="Proteomes" id="UP001501599"/>
    </source>
</evidence>
<dbReference type="RefSeq" id="WP_344344980.1">
    <property type="nucleotide sequence ID" value="NZ_BAAAQT010000008.1"/>
</dbReference>